<keyword evidence="2" id="KW-1185">Reference proteome</keyword>
<dbReference type="EMBL" id="JAAGOH010000004">
    <property type="protein sequence ID" value="NDY90525.1"/>
    <property type="molecule type" value="Genomic_DNA"/>
</dbReference>
<sequence>MFKTPSFPEVRPGVARLADWGLIRAEGEDAATFLQGQLTQDVQSLREGEARLAGYCSAKGRLLATFVVWRPAPDVFLLACSADLLPTTLKRLSMFVLRAKCRLSDASGHWTVWGQVGAPEGLSPALPGAAWQWGTQDDVTLVRLPDVAGQARALRIAPAGSVAPDAPALEEDLWRWLEVASGVARVNQSTVEAFVPQMINLELVGGVSFKKGCYPGQEVVARSQYRGTLKRRAYLLQSEAPMGAGQEVFHAADPGQPAGTVVLAASWPGLGALALVELKRAAAEDDGDLRAGQADGPALVRQALPYALPAEEA</sequence>
<dbReference type="NCBIfam" id="TIGR03317">
    <property type="entry name" value="ygfZ_signature"/>
    <property type="match status" value="1"/>
</dbReference>
<dbReference type="PANTHER" id="PTHR22602">
    <property type="entry name" value="TRANSFERASE CAF17, MITOCHONDRIAL-RELATED"/>
    <property type="match status" value="1"/>
</dbReference>
<organism evidence="1 2">
    <name type="scientific">Ideonella livida</name>
    <dbReference type="NCBI Taxonomy" id="2707176"/>
    <lineage>
        <taxon>Bacteria</taxon>
        <taxon>Pseudomonadati</taxon>
        <taxon>Pseudomonadota</taxon>
        <taxon>Betaproteobacteria</taxon>
        <taxon>Burkholderiales</taxon>
        <taxon>Sphaerotilaceae</taxon>
        <taxon>Ideonella</taxon>
    </lineage>
</organism>
<dbReference type="AlphaFoldDB" id="A0A7C9TJD1"/>
<name>A0A7C9TJD1_9BURK</name>
<evidence type="ECO:0000313" key="2">
    <source>
        <dbReference type="Proteomes" id="UP000484255"/>
    </source>
</evidence>
<dbReference type="InterPro" id="IPR045179">
    <property type="entry name" value="YgfZ/GcvT"/>
</dbReference>
<evidence type="ECO:0000313" key="1">
    <source>
        <dbReference type="EMBL" id="NDY90525.1"/>
    </source>
</evidence>
<comment type="caution">
    <text evidence="1">The sequence shown here is derived from an EMBL/GenBank/DDBJ whole genome shotgun (WGS) entry which is preliminary data.</text>
</comment>
<dbReference type="Proteomes" id="UP000484255">
    <property type="component" value="Unassembled WGS sequence"/>
</dbReference>
<dbReference type="PIRSF" id="PIRSF006487">
    <property type="entry name" value="GcvT"/>
    <property type="match status" value="1"/>
</dbReference>
<protein>
    <submittedName>
        <fullName evidence="1">Folate-binding protein YgfZ</fullName>
    </submittedName>
</protein>
<gene>
    <name evidence="1" type="ORF">G3A44_04845</name>
</gene>
<dbReference type="Gene3D" id="2.40.30.160">
    <property type="match status" value="1"/>
</dbReference>
<dbReference type="Gene3D" id="3.30.70.1400">
    <property type="entry name" value="Aminomethyltransferase beta-barrel domains"/>
    <property type="match status" value="1"/>
</dbReference>
<dbReference type="PANTHER" id="PTHR22602:SF0">
    <property type="entry name" value="TRANSFERASE CAF17, MITOCHONDRIAL-RELATED"/>
    <property type="match status" value="1"/>
</dbReference>
<dbReference type="SUPFAM" id="SSF103025">
    <property type="entry name" value="Folate-binding domain"/>
    <property type="match status" value="1"/>
</dbReference>
<dbReference type="GO" id="GO:0016226">
    <property type="term" value="P:iron-sulfur cluster assembly"/>
    <property type="evidence" value="ECO:0007669"/>
    <property type="project" value="TreeGrafter"/>
</dbReference>
<accession>A0A7C9TJD1</accession>
<dbReference type="RefSeq" id="WP_163456385.1">
    <property type="nucleotide sequence ID" value="NZ_JAAGOH010000004.1"/>
</dbReference>
<dbReference type="InterPro" id="IPR017703">
    <property type="entry name" value="YgfZ/GCV_T_CS"/>
</dbReference>
<proteinExistence type="predicted"/>
<reference evidence="1 2" key="1">
    <citation type="submission" date="2020-02" db="EMBL/GenBank/DDBJ databases">
        <title>Ideonella bacterium strain TBM-1.</title>
        <authorList>
            <person name="Chen W.-M."/>
        </authorList>
    </citation>
    <scope>NUCLEOTIDE SEQUENCE [LARGE SCALE GENOMIC DNA]</scope>
    <source>
        <strain evidence="1 2">TBM-1</strain>
    </source>
</reference>